<accession>A0A077DCI2</accession>
<evidence type="ECO:0000256" key="5">
    <source>
        <dbReference type="ARBA" id="ARBA00022989"/>
    </source>
</evidence>
<dbReference type="PANTHER" id="PTHR30183:SF2">
    <property type="entry name" value="IRON UTILIZATION PROTEIN"/>
    <property type="match status" value="1"/>
</dbReference>
<evidence type="ECO:0000256" key="4">
    <source>
        <dbReference type="ARBA" id="ARBA00022692"/>
    </source>
</evidence>
<keyword evidence="4 7" id="KW-0812">Transmembrane</keyword>
<dbReference type="SUPFAM" id="SSF161098">
    <property type="entry name" value="MetI-like"/>
    <property type="match status" value="2"/>
</dbReference>
<dbReference type="HOGENOM" id="CLU_021838_0_2_4"/>
<evidence type="ECO:0000256" key="6">
    <source>
        <dbReference type="ARBA" id="ARBA00023136"/>
    </source>
</evidence>
<dbReference type="InterPro" id="IPR035906">
    <property type="entry name" value="MetI-like_sf"/>
</dbReference>
<evidence type="ECO:0000313" key="10">
    <source>
        <dbReference type="Proteomes" id="UP000028945"/>
    </source>
</evidence>
<feature type="transmembrane region" description="Helical" evidence="7">
    <location>
        <begin position="273"/>
        <end position="296"/>
    </location>
</feature>
<dbReference type="STRING" id="1072685.IX83_04085"/>
<feature type="transmembrane region" description="Helical" evidence="7">
    <location>
        <begin position="349"/>
        <end position="372"/>
    </location>
</feature>
<dbReference type="Pfam" id="PF00528">
    <property type="entry name" value="BPD_transp_1"/>
    <property type="match status" value="2"/>
</dbReference>
<feature type="transmembrane region" description="Helical" evidence="7">
    <location>
        <begin position="384"/>
        <end position="408"/>
    </location>
</feature>
<feature type="transmembrane region" description="Helical" evidence="7">
    <location>
        <begin position="74"/>
        <end position="94"/>
    </location>
</feature>
<evidence type="ECO:0000256" key="2">
    <source>
        <dbReference type="ARBA" id="ARBA00022448"/>
    </source>
</evidence>
<evidence type="ECO:0000259" key="8">
    <source>
        <dbReference type="PROSITE" id="PS50928"/>
    </source>
</evidence>
<feature type="domain" description="ABC transmembrane type-1" evidence="8">
    <location>
        <begin position="39"/>
        <end position="246"/>
    </location>
</feature>
<feature type="transmembrane region" description="Helical" evidence="7">
    <location>
        <begin position="128"/>
        <end position="151"/>
    </location>
</feature>
<proteinExistence type="inferred from homology"/>
<protein>
    <recommendedName>
        <fullName evidence="8">ABC transmembrane type-1 domain-containing protein</fullName>
    </recommendedName>
</protein>
<comment type="similarity">
    <text evidence="7">Belongs to the binding-protein-dependent transport system permease family.</text>
</comment>
<dbReference type="eggNOG" id="COG1178">
    <property type="taxonomic scope" value="Bacteria"/>
</dbReference>
<keyword evidence="10" id="KW-1185">Reference proteome</keyword>
<comment type="subcellular location">
    <subcellularLocation>
        <location evidence="1 7">Cell membrane</location>
        <topology evidence="1 7">Multi-pass membrane protein</topology>
    </subcellularLocation>
</comment>
<name>A0A077DCI2_9BURK</name>
<dbReference type="PROSITE" id="PS50928">
    <property type="entry name" value="ABC_TM1"/>
    <property type="match status" value="2"/>
</dbReference>
<feature type="transmembrane region" description="Helical" evidence="7">
    <location>
        <begin position="172"/>
        <end position="194"/>
    </location>
</feature>
<dbReference type="AlphaFoldDB" id="A0A077DCI2"/>
<evidence type="ECO:0000313" key="9">
    <source>
        <dbReference type="EMBL" id="AIL32595.1"/>
    </source>
</evidence>
<keyword evidence="6 7" id="KW-0472">Membrane</keyword>
<dbReference type="InterPro" id="IPR000515">
    <property type="entry name" value="MetI-like"/>
</dbReference>
<feature type="transmembrane region" description="Helical" evidence="7">
    <location>
        <begin position="501"/>
        <end position="522"/>
    </location>
</feature>
<dbReference type="FunFam" id="1.10.3720.10:FF:000088">
    <property type="entry name" value="Iron(III) ABC transporter, permease protein"/>
    <property type="match status" value="1"/>
</dbReference>
<dbReference type="CDD" id="cd06261">
    <property type="entry name" value="TM_PBP2"/>
    <property type="match status" value="1"/>
</dbReference>
<dbReference type="PANTHER" id="PTHR30183">
    <property type="entry name" value="MOLYBDENUM TRANSPORT SYSTEM PERMEASE PROTEIN MODB"/>
    <property type="match status" value="1"/>
</dbReference>
<keyword evidence="2 7" id="KW-0813">Transport</keyword>
<dbReference type="KEGG" id="bpsi:IX83_04085"/>
<reference evidence="9 10" key="1">
    <citation type="journal article" date="2014" name="BMC Genomics">
        <title>A genomic perspective on a new bacterial genus and species from the Alcaligenaceae family, Basilea psittacipulmonis.</title>
        <authorList>
            <person name="Whiteson K.L."/>
            <person name="Hernandez D."/>
            <person name="Lazarevic V."/>
            <person name="Gaia N."/>
            <person name="Farinelli L."/>
            <person name="Francois P."/>
            <person name="Pilo P."/>
            <person name="Frey J."/>
            <person name="Schrenzel J."/>
        </authorList>
    </citation>
    <scope>NUCLEOTIDE SEQUENCE [LARGE SCALE GENOMIC DNA]</scope>
    <source>
        <strain evidence="9 10">DSM 24701</strain>
    </source>
</reference>
<dbReference type="Proteomes" id="UP000028945">
    <property type="component" value="Chromosome"/>
</dbReference>
<dbReference type="GO" id="GO:0055085">
    <property type="term" value="P:transmembrane transport"/>
    <property type="evidence" value="ECO:0007669"/>
    <property type="project" value="InterPro"/>
</dbReference>
<gene>
    <name evidence="9" type="ORF">IX83_04085</name>
</gene>
<evidence type="ECO:0000256" key="1">
    <source>
        <dbReference type="ARBA" id="ARBA00004651"/>
    </source>
</evidence>
<evidence type="ECO:0000256" key="3">
    <source>
        <dbReference type="ARBA" id="ARBA00022475"/>
    </source>
</evidence>
<feature type="transmembrane region" description="Helical" evidence="7">
    <location>
        <begin position="448"/>
        <end position="466"/>
    </location>
</feature>
<dbReference type="GO" id="GO:0005886">
    <property type="term" value="C:plasma membrane"/>
    <property type="evidence" value="ECO:0007669"/>
    <property type="project" value="UniProtKB-SubCell"/>
</dbReference>
<keyword evidence="5 7" id="KW-1133">Transmembrane helix</keyword>
<feature type="domain" description="ABC transmembrane type-1" evidence="8">
    <location>
        <begin position="315"/>
        <end position="520"/>
    </location>
</feature>
<dbReference type="EMBL" id="CP009238">
    <property type="protein sequence ID" value="AIL32595.1"/>
    <property type="molecule type" value="Genomic_DNA"/>
</dbReference>
<keyword evidence="3" id="KW-1003">Cell membrane</keyword>
<feature type="transmembrane region" description="Helical" evidence="7">
    <location>
        <begin position="227"/>
        <end position="245"/>
    </location>
</feature>
<sequence length="528" mass="59933">MWLLAFLLFLPIFALFWESFSGFSEHFSHLYHTVLFIYIKNSLILLVGVCLMAIIWGVPSAYFVSRFQFPGRKFFRWALLLPLALPAYLVAFVYTNILDYAGPIQIFLRQLFEWQTASDYWFVDMRTMGGAIFVLSLVFSPYIFWLSNINFSEQSMSLIHAAKLQGKSQQQIFWRIQLPLARPAIAVASTLVAMETLADYGTVAYFSVWHITTAIFNAWIDLGDLPLASQLSCLTLLFVVVLIVLEKRSRRKTTLYAHEYEPIVLEKPKKVNAWLMTGWCTLVWSLAFLVPSIWLINEAYVYIDQTDWSVFYQMSMTSFSLAFWVALIAVIIAFILQVAKRVNFPHATLLTRMASLGYAIPGTVLAIGVLIVTSTLDHWINDGVVYFGGSIIGLVFSGTLLAIGFAFLCRFSAVAIGSVESGFEKIPNSYDEAAKLQGHYLRSIAQKIWLPLLKSSLFTAFLLVFLESLKELSAALLLRPFNVETLSTYIYQYMATERFELVSIPALLMVLIGLPPVLLLTYSMDKRK</sequence>
<organism evidence="9 10">
    <name type="scientific">Basilea psittacipulmonis DSM 24701</name>
    <dbReference type="NCBI Taxonomy" id="1072685"/>
    <lineage>
        <taxon>Bacteria</taxon>
        <taxon>Pseudomonadati</taxon>
        <taxon>Pseudomonadota</taxon>
        <taxon>Betaproteobacteria</taxon>
        <taxon>Burkholderiales</taxon>
        <taxon>Alcaligenaceae</taxon>
        <taxon>Basilea</taxon>
    </lineage>
</organism>
<evidence type="ECO:0000256" key="7">
    <source>
        <dbReference type="RuleBase" id="RU363032"/>
    </source>
</evidence>
<feature type="transmembrane region" description="Helical" evidence="7">
    <location>
        <begin position="37"/>
        <end position="62"/>
    </location>
</feature>
<feature type="transmembrane region" description="Helical" evidence="7">
    <location>
        <begin position="316"/>
        <end position="337"/>
    </location>
</feature>
<dbReference type="Gene3D" id="1.10.3720.10">
    <property type="entry name" value="MetI-like"/>
    <property type="match status" value="2"/>
</dbReference>